<gene>
    <name evidence="1" type="ORF">OSB1V03_LOCUS3933</name>
</gene>
<protein>
    <submittedName>
        <fullName evidence="1">Uncharacterized protein</fullName>
    </submittedName>
</protein>
<dbReference type="EMBL" id="CAJPIZ010001683">
    <property type="protein sequence ID" value="CAG2103907.1"/>
    <property type="molecule type" value="Genomic_DNA"/>
</dbReference>
<dbReference type="Proteomes" id="UP000759131">
    <property type="component" value="Unassembled WGS sequence"/>
</dbReference>
<accession>A0A7R9KK90</accession>
<dbReference type="EMBL" id="OC856258">
    <property type="protein sequence ID" value="CAD7623477.1"/>
    <property type="molecule type" value="Genomic_DNA"/>
</dbReference>
<proteinExistence type="predicted"/>
<sequence>TLPILYEQFIATGDLSAHSHRRCSRCPTYDGVNVTKYWQYMEFEVQCEPWTVMVGKHKVDITYFSCKVVCTEKPLISILSSMHSLVDPPAGDIAAHRHRF</sequence>
<feature type="non-terminal residue" evidence="1">
    <location>
        <position position="100"/>
    </location>
</feature>
<evidence type="ECO:0000313" key="2">
    <source>
        <dbReference type="Proteomes" id="UP000759131"/>
    </source>
</evidence>
<dbReference type="OrthoDB" id="191192at2759"/>
<reference evidence="1" key="1">
    <citation type="submission" date="2020-11" db="EMBL/GenBank/DDBJ databases">
        <authorList>
            <person name="Tran Van P."/>
        </authorList>
    </citation>
    <scope>NUCLEOTIDE SEQUENCE</scope>
</reference>
<feature type="non-terminal residue" evidence="1">
    <location>
        <position position="1"/>
    </location>
</feature>
<organism evidence="1">
    <name type="scientific">Medioppia subpectinata</name>
    <dbReference type="NCBI Taxonomy" id="1979941"/>
    <lineage>
        <taxon>Eukaryota</taxon>
        <taxon>Metazoa</taxon>
        <taxon>Ecdysozoa</taxon>
        <taxon>Arthropoda</taxon>
        <taxon>Chelicerata</taxon>
        <taxon>Arachnida</taxon>
        <taxon>Acari</taxon>
        <taxon>Acariformes</taxon>
        <taxon>Sarcoptiformes</taxon>
        <taxon>Oribatida</taxon>
        <taxon>Brachypylina</taxon>
        <taxon>Oppioidea</taxon>
        <taxon>Oppiidae</taxon>
        <taxon>Medioppia</taxon>
    </lineage>
</organism>
<name>A0A7R9KK90_9ACAR</name>
<dbReference type="AlphaFoldDB" id="A0A7R9KK90"/>
<keyword evidence="2" id="KW-1185">Reference proteome</keyword>
<evidence type="ECO:0000313" key="1">
    <source>
        <dbReference type="EMBL" id="CAD7623477.1"/>
    </source>
</evidence>